<evidence type="ECO:0000313" key="2">
    <source>
        <dbReference type="EMBL" id="CAK7335451.1"/>
    </source>
</evidence>
<proteinExistence type="predicted"/>
<protein>
    <submittedName>
        <fullName evidence="2">Uncharacterized protein</fullName>
    </submittedName>
</protein>
<name>A0AAV1RI49_9ROSI</name>
<gene>
    <name evidence="2" type="ORF">DCAF_LOCUS10445</name>
</gene>
<feature type="region of interest" description="Disordered" evidence="1">
    <location>
        <begin position="370"/>
        <end position="390"/>
    </location>
</feature>
<dbReference type="AlphaFoldDB" id="A0AAV1RI49"/>
<accession>A0AAV1RI49</accession>
<dbReference type="EMBL" id="CAWUPB010000994">
    <property type="protein sequence ID" value="CAK7335451.1"/>
    <property type="molecule type" value="Genomic_DNA"/>
</dbReference>
<dbReference type="Proteomes" id="UP001314170">
    <property type="component" value="Unassembled WGS sequence"/>
</dbReference>
<dbReference type="Pfam" id="PF01803">
    <property type="entry name" value="LIM_bind"/>
    <property type="match status" value="1"/>
</dbReference>
<sequence length="390" mass="44036">MNYRICKGIAVDLQAYLDNYLSALSFMDSKNIIQQLPPSQDSVQLQGQRPTLYASVPQNELGNQKQQSTLQSKLQLLEVNMKHQRRRMRDYLQRRDLPSMHPFNANDNGIAYWRRNGGVCLHLIVLDFMPLVCSPRQICPFWINGVEYGKAVHETVYGQLHVVREGKIRIIFAHNLKVSYSPLHEAGGFYNTLSYILGVLFRYFAGNFVQGTMKSCCLKVQFYLRLLSAGCKLERNLDLQLVDDLGFSIRSVGCFQIADRFNCMKDLMTFSWDNKVGPIGLPTDPNKLPTSHVLGANNNDDLNMSKVGLLNGADVVRHCIFPRQSCFNSNVGELKQPSLLCKRCERSVSSTPSQGPKTLSTELNQKWAFPSLLSSGGSQHRPEDAVHSKD</sequence>
<keyword evidence="3" id="KW-1185">Reference proteome</keyword>
<evidence type="ECO:0000256" key="1">
    <source>
        <dbReference type="SAM" id="MobiDB-lite"/>
    </source>
</evidence>
<dbReference type="PANTHER" id="PTHR10378">
    <property type="entry name" value="LIM DOMAIN-BINDING PROTEIN"/>
    <property type="match status" value="1"/>
</dbReference>
<comment type="caution">
    <text evidence="2">The sequence shown here is derived from an EMBL/GenBank/DDBJ whole genome shotgun (WGS) entry which is preliminary data.</text>
</comment>
<feature type="compositionally biased region" description="Basic and acidic residues" evidence="1">
    <location>
        <begin position="380"/>
        <end position="390"/>
    </location>
</feature>
<reference evidence="2 3" key="1">
    <citation type="submission" date="2024-01" db="EMBL/GenBank/DDBJ databases">
        <authorList>
            <person name="Waweru B."/>
        </authorList>
    </citation>
    <scope>NUCLEOTIDE SEQUENCE [LARGE SCALE GENOMIC DNA]</scope>
</reference>
<organism evidence="2 3">
    <name type="scientific">Dovyalis caffra</name>
    <dbReference type="NCBI Taxonomy" id="77055"/>
    <lineage>
        <taxon>Eukaryota</taxon>
        <taxon>Viridiplantae</taxon>
        <taxon>Streptophyta</taxon>
        <taxon>Embryophyta</taxon>
        <taxon>Tracheophyta</taxon>
        <taxon>Spermatophyta</taxon>
        <taxon>Magnoliopsida</taxon>
        <taxon>eudicotyledons</taxon>
        <taxon>Gunneridae</taxon>
        <taxon>Pentapetalae</taxon>
        <taxon>rosids</taxon>
        <taxon>fabids</taxon>
        <taxon>Malpighiales</taxon>
        <taxon>Salicaceae</taxon>
        <taxon>Flacourtieae</taxon>
        <taxon>Dovyalis</taxon>
    </lineage>
</organism>
<dbReference type="InterPro" id="IPR029005">
    <property type="entry name" value="LIM-bd/SEUSS"/>
</dbReference>
<evidence type="ECO:0000313" key="3">
    <source>
        <dbReference type="Proteomes" id="UP001314170"/>
    </source>
</evidence>